<name>A0A2J7ZU07_9CHLO</name>
<proteinExistence type="predicted"/>
<dbReference type="AlphaFoldDB" id="A0A2J7ZU07"/>
<accession>A0A2J7ZU07</accession>
<dbReference type="Proteomes" id="UP000236333">
    <property type="component" value="Unassembled WGS sequence"/>
</dbReference>
<protein>
    <recommendedName>
        <fullName evidence="3">Cytochrome c oxidase assembly factor 5</fullName>
    </recommendedName>
</protein>
<dbReference type="OrthoDB" id="282149at2759"/>
<dbReference type="Pfam" id="PF10203">
    <property type="entry name" value="Pet191_N"/>
    <property type="match status" value="1"/>
</dbReference>
<dbReference type="EMBL" id="PGGS01000472">
    <property type="protein sequence ID" value="PNH03720.1"/>
    <property type="molecule type" value="Genomic_DNA"/>
</dbReference>
<evidence type="ECO:0000313" key="1">
    <source>
        <dbReference type="EMBL" id="PNH03720.1"/>
    </source>
</evidence>
<organism evidence="1 2">
    <name type="scientific">Tetrabaena socialis</name>
    <dbReference type="NCBI Taxonomy" id="47790"/>
    <lineage>
        <taxon>Eukaryota</taxon>
        <taxon>Viridiplantae</taxon>
        <taxon>Chlorophyta</taxon>
        <taxon>core chlorophytes</taxon>
        <taxon>Chlorophyceae</taxon>
        <taxon>CS clade</taxon>
        <taxon>Chlamydomonadales</taxon>
        <taxon>Tetrabaenaceae</taxon>
        <taxon>Tetrabaena</taxon>
    </lineage>
</organism>
<comment type="caution">
    <text evidence="1">The sequence shown here is derived from an EMBL/GenBank/DDBJ whole genome shotgun (WGS) entry which is preliminary data.</text>
</comment>
<keyword evidence="2" id="KW-1185">Reference proteome</keyword>
<sequence>MCHPGRPGPQGEGHDGSPDLAAFHSANSALYTRVLSDSCSSASASNTATAASKLGALCMAASHTCAARGLARRPVSSRLVVVSLCPSSARPTWYSQAQTRMAASNMARVQKQDVKECMAERAPECEQYRYALFQCRKGQVDARTRIQGNKGY</sequence>
<evidence type="ECO:0000313" key="2">
    <source>
        <dbReference type="Proteomes" id="UP000236333"/>
    </source>
</evidence>
<reference evidence="1 2" key="1">
    <citation type="journal article" date="2017" name="Mol. Biol. Evol.">
        <title>The 4-celled Tetrabaena socialis nuclear genome reveals the essential components for genetic control of cell number at the origin of multicellularity in the volvocine lineage.</title>
        <authorList>
            <person name="Featherston J."/>
            <person name="Arakaki Y."/>
            <person name="Hanschen E.R."/>
            <person name="Ferris P.J."/>
            <person name="Michod R.E."/>
            <person name="Olson B.J.S.C."/>
            <person name="Nozaki H."/>
            <person name="Durand P.M."/>
        </authorList>
    </citation>
    <scope>NUCLEOTIDE SEQUENCE [LARGE SCALE GENOMIC DNA]</scope>
    <source>
        <strain evidence="1 2">NIES-571</strain>
    </source>
</reference>
<evidence type="ECO:0008006" key="3">
    <source>
        <dbReference type="Google" id="ProtNLM"/>
    </source>
</evidence>
<dbReference type="InterPro" id="IPR018793">
    <property type="entry name" value="Cyt_c_oxidase_assmbl_Pet191"/>
</dbReference>
<gene>
    <name evidence="1" type="ORF">TSOC_010197</name>
</gene>